<dbReference type="InterPro" id="IPR043708">
    <property type="entry name" value="DUF5648"/>
</dbReference>
<dbReference type="Pfam" id="PF18885">
    <property type="entry name" value="DUF5648"/>
    <property type="match status" value="1"/>
</dbReference>
<evidence type="ECO:0000256" key="1">
    <source>
        <dbReference type="SAM" id="SignalP"/>
    </source>
</evidence>
<dbReference type="AlphaFoldDB" id="A0AAD6UZN9"/>
<sequence length="184" mass="20754">MKASALIATALLTSGHVYGAIIPEYQVIVDVSRLSTCPQARSSKLYRLFNPDKESYAYTTSLSAAAAIPEEFEYDIVAARLFETVQPSTVPLYHILNEDTLDSFYTRDPRERDALLAQDLAYVDHGVAGYVFPRRVCGSRPFFRLFHREAKHHFYTTDQDEVDRMIFDEGYTGPVIAGFVISAK</sequence>
<dbReference type="Proteomes" id="UP001219525">
    <property type="component" value="Unassembled WGS sequence"/>
</dbReference>
<feature type="signal peptide" evidence="1">
    <location>
        <begin position="1"/>
        <end position="19"/>
    </location>
</feature>
<name>A0AAD6UZN9_9AGAR</name>
<organism evidence="3 4">
    <name type="scientific">Mycena pura</name>
    <dbReference type="NCBI Taxonomy" id="153505"/>
    <lineage>
        <taxon>Eukaryota</taxon>
        <taxon>Fungi</taxon>
        <taxon>Dikarya</taxon>
        <taxon>Basidiomycota</taxon>
        <taxon>Agaricomycotina</taxon>
        <taxon>Agaricomycetes</taxon>
        <taxon>Agaricomycetidae</taxon>
        <taxon>Agaricales</taxon>
        <taxon>Marasmiineae</taxon>
        <taxon>Mycenaceae</taxon>
        <taxon>Mycena</taxon>
    </lineage>
</organism>
<evidence type="ECO:0000259" key="2">
    <source>
        <dbReference type="Pfam" id="PF18885"/>
    </source>
</evidence>
<comment type="caution">
    <text evidence="3">The sequence shown here is derived from an EMBL/GenBank/DDBJ whole genome shotgun (WGS) entry which is preliminary data.</text>
</comment>
<proteinExistence type="predicted"/>
<keyword evidence="1" id="KW-0732">Signal</keyword>
<gene>
    <name evidence="3" type="ORF">GGX14DRAFT_181203</name>
</gene>
<feature type="chain" id="PRO_5042064613" description="DUF5648 domain-containing protein" evidence="1">
    <location>
        <begin position="20"/>
        <end position="184"/>
    </location>
</feature>
<accession>A0AAD6UZN9</accession>
<dbReference type="EMBL" id="JARJCW010000072">
    <property type="protein sequence ID" value="KAJ7198459.1"/>
    <property type="molecule type" value="Genomic_DNA"/>
</dbReference>
<reference evidence="3" key="1">
    <citation type="submission" date="2023-03" db="EMBL/GenBank/DDBJ databases">
        <title>Massive genome expansion in bonnet fungi (Mycena s.s.) driven by repeated elements and novel gene families across ecological guilds.</title>
        <authorList>
            <consortium name="Lawrence Berkeley National Laboratory"/>
            <person name="Harder C.B."/>
            <person name="Miyauchi S."/>
            <person name="Viragh M."/>
            <person name="Kuo A."/>
            <person name="Thoen E."/>
            <person name="Andreopoulos B."/>
            <person name="Lu D."/>
            <person name="Skrede I."/>
            <person name="Drula E."/>
            <person name="Henrissat B."/>
            <person name="Morin E."/>
            <person name="Kohler A."/>
            <person name="Barry K."/>
            <person name="LaButti K."/>
            <person name="Morin E."/>
            <person name="Salamov A."/>
            <person name="Lipzen A."/>
            <person name="Mereny Z."/>
            <person name="Hegedus B."/>
            <person name="Baldrian P."/>
            <person name="Stursova M."/>
            <person name="Weitz H."/>
            <person name="Taylor A."/>
            <person name="Grigoriev I.V."/>
            <person name="Nagy L.G."/>
            <person name="Martin F."/>
            <person name="Kauserud H."/>
        </authorList>
    </citation>
    <scope>NUCLEOTIDE SEQUENCE</scope>
    <source>
        <strain evidence="3">9144</strain>
    </source>
</reference>
<feature type="domain" description="DUF5648" evidence="2">
    <location>
        <begin position="45"/>
        <end position="179"/>
    </location>
</feature>
<evidence type="ECO:0000313" key="3">
    <source>
        <dbReference type="EMBL" id="KAJ7198459.1"/>
    </source>
</evidence>
<evidence type="ECO:0000313" key="4">
    <source>
        <dbReference type="Proteomes" id="UP001219525"/>
    </source>
</evidence>
<keyword evidence="4" id="KW-1185">Reference proteome</keyword>
<protein>
    <recommendedName>
        <fullName evidence="2">DUF5648 domain-containing protein</fullName>
    </recommendedName>
</protein>